<dbReference type="GO" id="GO:0009055">
    <property type="term" value="F:electron transfer activity"/>
    <property type="evidence" value="ECO:0007669"/>
    <property type="project" value="InterPro"/>
</dbReference>
<keyword evidence="1" id="KW-0479">Metal-binding</keyword>
<keyword evidence="3" id="KW-1015">Disulfide bond</keyword>
<dbReference type="PANTHER" id="PTHR33021:SF350">
    <property type="entry name" value="UCLACYANIN-2"/>
    <property type="match status" value="1"/>
</dbReference>
<keyword evidence="6" id="KW-0472">Membrane</keyword>
<evidence type="ECO:0000256" key="2">
    <source>
        <dbReference type="ARBA" id="ARBA00023008"/>
    </source>
</evidence>
<keyword evidence="7" id="KW-0732">Signal</keyword>
<dbReference type="PANTHER" id="PTHR33021">
    <property type="entry name" value="BLUE COPPER PROTEIN"/>
    <property type="match status" value="1"/>
</dbReference>
<name>A0A8T0IKI6_CERPU</name>
<proteinExistence type="predicted"/>
<dbReference type="InterPro" id="IPR003245">
    <property type="entry name" value="Phytocyanin_dom"/>
</dbReference>
<dbReference type="PROSITE" id="PS00196">
    <property type="entry name" value="COPPER_BLUE"/>
    <property type="match status" value="1"/>
</dbReference>
<dbReference type="SUPFAM" id="SSF49503">
    <property type="entry name" value="Cupredoxins"/>
    <property type="match status" value="1"/>
</dbReference>
<feature type="chain" id="PRO_5035806011" description="Phytocyanin domain-containing protein" evidence="7">
    <location>
        <begin position="34"/>
        <end position="201"/>
    </location>
</feature>
<evidence type="ECO:0000259" key="8">
    <source>
        <dbReference type="PROSITE" id="PS51485"/>
    </source>
</evidence>
<feature type="compositionally biased region" description="Pro residues" evidence="5">
    <location>
        <begin position="148"/>
        <end position="170"/>
    </location>
</feature>
<accession>A0A8T0IKI6</accession>
<feature type="transmembrane region" description="Helical" evidence="6">
    <location>
        <begin position="182"/>
        <end position="200"/>
    </location>
</feature>
<dbReference type="FunFam" id="2.60.40.420:FF:000034">
    <property type="entry name" value="Cupredoxin superfamily protein"/>
    <property type="match status" value="1"/>
</dbReference>
<evidence type="ECO:0000256" key="3">
    <source>
        <dbReference type="ARBA" id="ARBA00023157"/>
    </source>
</evidence>
<keyword evidence="6" id="KW-0812">Transmembrane</keyword>
<organism evidence="9 10">
    <name type="scientific">Ceratodon purpureus</name>
    <name type="common">Fire moss</name>
    <name type="synonym">Dicranum purpureum</name>
    <dbReference type="NCBI Taxonomy" id="3225"/>
    <lineage>
        <taxon>Eukaryota</taxon>
        <taxon>Viridiplantae</taxon>
        <taxon>Streptophyta</taxon>
        <taxon>Embryophyta</taxon>
        <taxon>Bryophyta</taxon>
        <taxon>Bryophytina</taxon>
        <taxon>Bryopsida</taxon>
        <taxon>Dicranidae</taxon>
        <taxon>Pseudoditrichales</taxon>
        <taxon>Ditrichaceae</taxon>
        <taxon>Ceratodon</taxon>
    </lineage>
</organism>
<dbReference type="InterPro" id="IPR028871">
    <property type="entry name" value="BlueCu_1_BS"/>
</dbReference>
<dbReference type="GO" id="GO:0046872">
    <property type="term" value="F:metal ion binding"/>
    <property type="evidence" value="ECO:0007669"/>
    <property type="project" value="UniProtKB-KW"/>
</dbReference>
<dbReference type="EMBL" id="CM026423">
    <property type="protein sequence ID" value="KAG0584294.1"/>
    <property type="molecule type" value="Genomic_DNA"/>
</dbReference>
<keyword evidence="2" id="KW-0186">Copper</keyword>
<dbReference type="Pfam" id="PF02298">
    <property type="entry name" value="Cu_bind_like"/>
    <property type="match status" value="1"/>
</dbReference>
<evidence type="ECO:0000256" key="5">
    <source>
        <dbReference type="SAM" id="MobiDB-lite"/>
    </source>
</evidence>
<dbReference type="PROSITE" id="PS51485">
    <property type="entry name" value="PHYTOCYANIN"/>
    <property type="match status" value="1"/>
</dbReference>
<protein>
    <recommendedName>
        <fullName evidence="8">Phytocyanin domain-containing protein</fullName>
    </recommendedName>
</protein>
<keyword evidence="10" id="KW-1185">Reference proteome</keyword>
<evidence type="ECO:0000256" key="7">
    <source>
        <dbReference type="SAM" id="SignalP"/>
    </source>
</evidence>
<dbReference type="InterPro" id="IPR039391">
    <property type="entry name" value="Phytocyanin-like"/>
</dbReference>
<evidence type="ECO:0000313" key="9">
    <source>
        <dbReference type="EMBL" id="KAG0584294.1"/>
    </source>
</evidence>
<sequence length="201" mass="20212">MAGLKGRGSAGRVALVTILVAVGLLALAPGAYAATYNVGGSTQDWTYAGNGFTYDSNWVPLQTFHVGDVLNFKYSAAQHDVVEFATKAEYDACAGTTVTKWQTGNDLITLNSTGTKYYICSIPGHCQLGMKVAVPVVAASVAPGVAPASPPTTTPSPPGVVSPPPPPAVATPPGGAASSGPMVSMAGLLAAALVAGYAYLV</sequence>
<evidence type="ECO:0000256" key="1">
    <source>
        <dbReference type="ARBA" id="ARBA00022723"/>
    </source>
</evidence>
<dbReference type="GO" id="GO:0005886">
    <property type="term" value="C:plasma membrane"/>
    <property type="evidence" value="ECO:0007669"/>
    <property type="project" value="TreeGrafter"/>
</dbReference>
<dbReference type="AlphaFoldDB" id="A0A8T0IKI6"/>
<comment type="caution">
    <text evidence="9">The sequence shown here is derived from an EMBL/GenBank/DDBJ whole genome shotgun (WGS) entry which is preliminary data.</text>
</comment>
<feature type="signal peptide" evidence="7">
    <location>
        <begin position="1"/>
        <end position="33"/>
    </location>
</feature>
<dbReference type="InterPro" id="IPR008972">
    <property type="entry name" value="Cupredoxin"/>
</dbReference>
<dbReference type="Proteomes" id="UP000822688">
    <property type="component" value="Chromosome 3"/>
</dbReference>
<feature type="region of interest" description="Disordered" evidence="5">
    <location>
        <begin position="145"/>
        <end position="176"/>
    </location>
</feature>
<evidence type="ECO:0000313" key="10">
    <source>
        <dbReference type="Proteomes" id="UP000822688"/>
    </source>
</evidence>
<gene>
    <name evidence="9" type="ORF">KC19_3G200200</name>
</gene>
<evidence type="ECO:0000256" key="4">
    <source>
        <dbReference type="ARBA" id="ARBA00023180"/>
    </source>
</evidence>
<dbReference type="CDD" id="cd04216">
    <property type="entry name" value="Phytocyanin"/>
    <property type="match status" value="1"/>
</dbReference>
<feature type="domain" description="Phytocyanin" evidence="8">
    <location>
        <begin position="34"/>
        <end position="138"/>
    </location>
</feature>
<dbReference type="Gene3D" id="2.60.40.420">
    <property type="entry name" value="Cupredoxins - blue copper proteins"/>
    <property type="match status" value="1"/>
</dbReference>
<keyword evidence="4" id="KW-0325">Glycoprotein</keyword>
<evidence type="ECO:0000256" key="6">
    <source>
        <dbReference type="SAM" id="Phobius"/>
    </source>
</evidence>
<keyword evidence="6" id="KW-1133">Transmembrane helix</keyword>
<reference evidence="9" key="1">
    <citation type="submission" date="2020-06" db="EMBL/GenBank/DDBJ databases">
        <title>WGS assembly of Ceratodon purpureus strain R40.</title>
        <authorList>
            <person name="Carey S.B."/>
            <person name="Jenkins J."/>
            <person name="Shu S."/>
            <person name="Lovell J.T."/>
            <person name="Sreedasyam A."/>
            <person name="Maumus F."/>
            <person name="Tiley G.P."/>
            <person name="Fernandez-Pozo N."/>
            <person name="Barry K."/>
            <person name="Chen C."/>
            <person name="Wang M."/>
            <person name="Lipzen A."/>
            <person name="Daum C."/>
            <person name="Saski C.A."/>
            <person name="Payton A.C."/>
            <person name="Mcbreen J.C."/>
            <person name="Conrad R.E."/>
            <person name="Kollar L.M."/>
            <person name="Olsson S."/>
            <person name="Huttunen S."/>
            <person name="Landis J.B."/>
            <person name="Wickett N.J."/>
            <person name="Johnson M.G."/>
            <person name="Rensing S.A."/>
            <person name="Grimwood J."/>
            <person name="Schmutz J."/>
            <person name="Mcdaniel S.F."/>
        </authorList>
    </citation>
    <scope>NUCLEOTIDE SEQUENCE</scope>
    <source>
        <strain evidence="9">R40</strain>
    </source>
</reference>